<dbReference type="OrthoDB" id="9810492at2"/>
<dbReference type="SUPFAM" id="SSF103473">
    <property type="entry name" value="MFS general substrate transporter"/>
    <property type="match status" value="1"/>
</dbReference>
<evidence type="ECO:0000256" key="6">
    <source>
        <dbReference type="ARBA" id="ARBA00023136"/>
    </source>
</evidence>
<gene>
    <name evidence="9" type="ORF">CLW00_11081</name>
</gene>
<dbReference type="GO" id="GO:0022857">
    <property type="term" value="F:transmembrane transporter activity"/>
    <property type="evidence" value="ECO:0007669"/>
    <property type="project" value="InterPro"/>
</dbReference>
<feature type="domain" description="Major facilitator superfamily (MFS) profile" evidence="8">
    <location>
        <begin position="15"/>
        <end position="401"/>
    </location>
</feature>
<evidence type="ECO:0000313" key="9">
    <source>
        <dbReference type="EMBL" id="PRY85950.1"/>
    </source>
</evidence>
<keyword evidence="6 7" id="KW-0472">Membrane</keyword>
<dbReference type="RefSeq" id="WP_106134760.1">
    <property type="nucleotide sequence ID" value="NZ_PVTR01000010.1"/>
</dbReference>
<sequence>MEKVKLGLKENWKQFTLLVIINAFVGGMVGLERSILPQIAEVEFDIAAKSAILSFIIVFGIVKALSNYFAGTFANKIGRKNLLVIGWLFGLPVPFILMYAPSWDWIVAANILLGINQGLAWSSTVVMKIDLVGEKQRGFAMGLNEFAGYLAVALVAFLTGYIAGEYGLRPYPFYLGIGMAIIGLLGSIFLIKDTRKHVETENCVSQIPRLKHVFWDSTWRNPNLGAVTQAGLVNNLNDGMAWGVFPMLLASKGFTLEAIGIVTAVYPAVWGFGQLFTGKMADLYSKKSLLFIGMTLQGFTLLAFPWAESFWSYIGLSVILGWGTAMVYPTFLASVAENTHPKDRASAVGIFRLWRDMGYAIGAILTGIIADRLGLNFSILTIGVLTLISGSIILIRMKNVLRN</sequence>
<evidence type="ECO:0000313" key="10">
    <source>
        <dbReference type="Proteomes" id="UP000238157"/>
    </source>
</evidence>
<keyword evidence="3" id="KW-1003">Cell membrane</keyword>
<feature type="transmembrane region" description="Helical" evidence="7">
    <location>
        <begin position="313"/>
        <end position="332"/>
    </location>
</feature>
<dbReference type="Gene3D" id="1.20.1250.20">
    <property type="entry name" value="MFS general substrate transporter like domains"/>
    <property type="match status" value="2"/>
</dbReference>
<dbReference type="GO" id="GO:0005886">
    <property type="term" value="C:plasma membrane"/>
    <property type="evidence" value="ECO:0007669"/>
    <property type="project" value="UniProtKB-SubCell"/>
</dbReference>
<accession>A0A2T0WGW1</accession>
<name>A0A2T0WGW1_9BACT</name>
<dbReference type="PANTHER" id="PTHR23517:SF3">
    <property type="entry name" value="INTEGRAL MEMBRANE TRANSPORT PROTEIN"/>
    <property type="match status" value="1"/>
</dbReference>
<feature type="transmembrane region" description="Helical" evidence="7">
    <location>
        <begin position="12"/>
        <end position="31"/>
    </location>
</feature>
<dbReference type="InterPro" id="IPR036259">
    <property type="entry name" value="MFS_trans_sf"/>
</dbReference>
<dbReference type="EMBL" id="PVTR01000010">
    <property type="protein sequence ID" value="PRY85950.1"/>
    <property type="molecule type" value="Genomic_DNA"/>
</dbReference>
<dbReference type="InterPro" id="IPR050171">
    <property type="entry name" value="MFS_Transporters"/>
</dbReference>
<evidence type="ECO:0000256" key="5">
    <source>
        <dbReference type="ARBA" id="ARBA00022989"/>
    </source>
</evidence>
<dbReference type="CDD" id="cd17325">
    <property type="entry name" value="MFS_MdtG_SLC18_like"/>
    <property type="match status" value="1"/>
</dbReference>
<protein>
    <submittedName>
        <fullName evidence="9">Putative MFS family arabinose efflux permease</fullName>
    </submittedName>
</protein>
<evidence type="ECO:0000256" key="7">
    <source>
        <dbReference type="SAM" id="Phobius"/>
    </source>
</evidence>
<keyword evidence="5 7" id="KW-1133">Transmembrane helix</keyword>
<feature type="transmembrane region" description="Helical" evidence="7">
    <location>
        <begin position="51"/>
        <end position="70"/>
    </location>
</feature>
<evidence type="ECO:0000256" key="4">
    <source>
        <dbReference type="ARBA" id="ARBA00022692"/>
    </source>
</evidence>
<comment type="subcellular location">
    <subcellularLocation>
        <location evidence="1">Cell membrane</location>
        <topology evidence="1">Multi-pass membrane protein</topology>
    </subcellularLocation>
</comment>
<dbReference type="AlphaFoldDB" id="A0A2T0WGW1"/>
<keyword evidence="10" id="KW-1185">Reference proteome</keyword>
<dbReference type="Pfam" id="PF07690">
    <property type="entry name" value="MFS_1"/>
    <property type="match status" value="2"/>
</dbReference>
<feature type="transmembrane region" description="Helical" evidence="7">
    <location>
        <begin position="82"/>
        <end position="100"/>
    </location>
</feature>
<evidence type="ECO:0000256" key="2">
    <source>
        <dbReference type="ARBA" id="ARBA00022448"/>
    </source>
</evidence>
<organism evidence="9 10">
    <name type="scientific">Mongoliibacter ruber</name>
    <dbReference type="NCBI Taxonomy" id="1750599"/>
    <lineage>
        <taxon>Bacteria</taxon>
        <taxon>Pseudomonadati</taxon>
        <taxon>Bacteroidota</taxon>
        <taxon>Cytophagia</taxon>
        <taxon>Cytophagales</taxon>
        <taxon>Cyclobacteriaceae</taxon>
        <taxon>Mongoliibacter</taxon>
    </lineage>
</organism>
<keyword evidence="2" id="KW-0813">Transport</keyword>
<feature type="transmembrane region" description="Helical" evidence="7">
    <location>
        <begin position="170"/>
        <end position="191"/>
    </location>
</feature>
<comment type="caution">
    <text evidence="9">The sequence shown here is derived from an EMBL/GenBank/DDBJ whole genome shotgun (WGS) entry which is preliminary data.</text>
</comment>
<feature type="transmembrane region" description="Helical" evidence="7">
    <location>
        <begin position="376"/>
        <end position="395"/>
    </location>
</feature>
<evidence type="ECO:0000256" key="3">
    <source>
        <dbReference type="ARBA" id="ARBA00022475"/>
    </source>
</evidence>
<feature type="transmembrane region" description="Helical" evidence="7">
    <location>
        <begin position="146"/>
        <end position="164"/>
    </location>
</feature>
<dbReference type="Proteomes" id="UP000238157">
    <property type="component" value="Unassembled WGS sequence"/>
</dbReference>
<reference evidence="9 10" key="1">
    <citation type="submission" date="2018-03" db="EMBL/GenBank/DDBJ databases">
        <title>Genomic Encyclopedia of Archaeal and Bacterial Type Strains, Phase II (KMG-II): from individual species to whole genera.</title>
        <authorList>
            <person name="Goeker M."/>
        </authorList>
    </citation>
    <scope>NUCLEOTIDE SEQUENCE [LARGE SCALE GENOMIC DNA]</scope>
    <source>
        <strain evidence="9 10">DSM 27929</strain>
    </source>
</reference>
<evidence type="ECO:0000259" key="8">
    <source>
        <dbReference type="PROSITE" id="PS50850"/>
    </source>
</evidence>
<dbReference type="InterPro" id="IPR011701">
    <property type="entry name" value="MFS"/>
</dbReference>
<dbReference type="PROSITE" id="PS50850">
    <property type="entry name" value="MFS"/>
    <property type="match status" value="1"/>
</dbReference>
<feature type="transmembrane region" description="Helical" evidence="7">
    <location>
        <begin position="106"/>
        <end position="126"/>
    </location>
</feature>
<keyword evidence="4 7" id="KW-0812">Transmembrane</keyword>
<feature type="transmembrane region" description="Helical" evidence="7">
    <location>
        <begin position="289"/>
        <end position="307"/>
    </location>
</feature>
<evidence type="ECO:0000256" key="1">
    <source>
        <dbReference type="ARBA" id="ARBA00004651"/>
    </source>
</evidence>
<proteinExistence type="predicted"/>
<dbReference type="InterPro" id="IPR020846">
    <property type="entry name" value="MFS_dom"/>
</dbReference>
<dbReference type="PANTHER" id="PTHR23517">
    <property type="entry name" value="RESISTANCE PROTEIN MDTM, PUTATIVE-RELATED-RELATED"/>
    <property type="match status" value="1"/>
</dbReference>